<feature type="domain" description="Domain X" evidence="1">
    <location>
        <begin position="282"/>
        <end position="379"/>
    </location>
</feature>
<dbReference type="AlphaFoldDB" id="A0A8F6YET8"/>
<accession>A0A8F6YET8</accession>
<name>A0A8F6YET8_9VIRI</name>
<keyword evidence="2" id="KW-0496">Mitochondrion</keyword>
<evidence type="ECO:0000313" key="2">
    <source>
        <dbReference type="EMBL" id="QXT44711.1"/>
    </source>
</evidence>
<dbReference type="GO" id="GO:0006315">
    <property type="term" value="P:homing of group II introns"/>
    <property type="evidence" value="ECO:0007669"/>
    <property type="project" value="TreeGrafter"/>
</dbReference>
<gene>
    <name evidence="2" type="primary">orf389</name>
</gene>
<evidence type="ECO:0000259" key="1">
    <source>
        <dbReference type="Pfam" id="PF01348"/>
    </source>
</evidence>
<sequence>MKGSKVSGFQILVCAKCMKGIERLEAIKADKATNVASIYTSATARPGCKQKQSGRSMHFQKNNLYRVFFQKQVYQSILKNSFQNEVKIHKIIQLMKTQHWSALSLEERYIISQVIEMIVDAIYELPSSRAGPHKALRKVRNWKNTKWLVKGEAQCISGALLSRIQDQKFLDLIAFFIKRDAKMLSKIILPELDIQLNEVCKASQNKIQTELSFCSDFIIEQVRVYYVRYEKDWILGVNGPYCLAKQICNLVHDICINLRISSKIELGDKVKFLSTLISLGKTNITMEAPISDIIKNLSRSGFCDQAGKPHAKLAWVNLDIAKILKKFNQILQGVCNYYSFVHNRTKLRRIQYIIQYSAMATLGRKLKLNSAAKVFKRFSFPRVMEWKVGLLESSSLK</sequence>
<proteinExistence type="predicted"/>
<dbReference type="PANTHER" id="PTHR33642:SF3">
    <property type="entry name" value="NUCLEAR INTRON MATURASE 4, MITOCHONDRIAL"/>
    <property type="match status" value="1"/>
</dbReference>
<protein>
    <submittedName>
        <fullName evidence="2">Putative intron maturase</fullName>
    </submittedName>
</protein>
<dbReference type="PANTHER" id="PTHR33642">
    <property type="entry name" value="COX1/OXI3 INTRON 1 PROTEIN-RELATED"/>
    <property type="match status" value="1"/>
</dbReference>
<dbReference type="EMBL" id="MW556320">
    <property type="protein sequence ID" value="QXT44711.1"/>
    <property type="molecule type" value="Genomic_DNA"/>
</dbReference>
<dbReference type="Pfam" id="PF01348">
    <property type="entry name" value="Intron_maturas2"/>
    <property type="match status" value="1"/>
</dbReference>
<organism evidence="2">
    <name type="scientific">Nitellopsis obtusa</name>
    <dbReference type="NCBI Taxonomy" id="40811"/>
    <lineage>
        <taxon>Eukaryota</taxon>
        <taxon>Viridiplantae</taxon>
        <taxon>Streptophyta</taxon>
        <taxon>Charophyceae</taxon>
        <taxon>Charales</taxon>
        <taxon>Characeae</taxon>
        <taxon>Nitellopsis</taxon>
    </lineage>
</organism>
<dbReference type="GO" id="GO:0005739">
    <property type="term" value="C:mitochondrion"/>
    <property type="evidence" value="ECO:0007669"/>
    <property type="project" value="TreeGrafter"/>
</dbReference>
<dbReference type="GO" id="GO:0090615">
    <property type="term" value="P:mitochondrial mRNA processing"/>
    <property type="evidence" value="ECO:0007669"/>
    <property type="project" value="TreeGrafter"/>
</dbReference>
<geneLocation type="mitochondrion" evidence="2"/>
<reference evidence="2" key="1">
    <citation type="journal article" date="2021" name="Biol. Invasions">
        <title>Global high-throughput genotyping of organellar genomes reveals insights into the origin and spread of invasive starry stonewort (Nitellopsis obtusa).</title>
        <authorList>
            <person name="Sleith R.S."/>
            <person name="Karol K.G."/>
        </authorList>
    </citation>
    <scope>NUCLEOTIDE SEQUENCE</scope>
    <source>
        <strain evidence="2">KGK5729</strain>
    </source>
</reference>
<dbReference type="GO" id="GO:0003964">
    <property type="term" value="F:RNA-directed DNA polymerase activity"/>
    <property type="evidence" value="ECO:0007669"/>
    <property type="project" value="TreeGrafter"/>
</dbReference>
<dbReference type="InterPro" id="IPR024937">
    <property type="entry name" value="Domain_X"/>
</dbReference>